<feature type="region of interest" description="Disordered" evidence="1">
    <location>
        <begin position="26"/>
        <end position="52"/>
    </location>
</feature>
<evidence type="ECO:0000256" key="1">
    <source>
        <dbReference type="SAM" id="MobiDB-lite"/>
    </source>
</evidence>
<name>A0A5B7KE05_PORTR</name>
<dbReference type="AlphaFoldDB" id="A0A5B7KE05"/>
<dbReference type="Proteomes" id="UP000324222">
    <property type="component" value="Unassembled WGS sequence"/>
</dbReference>
<comment type="caution">
    <text evidence="2">The sequence shown here is derived from an EMBL/GenBank/DDBJ whole genome shotgun (WGS) entry which is preliminary data.</text>
</comment>
<evidence type="ECO:0000313" key="3">
    <source>
        <dbReference type="Proteomes" id="UP000324222"/>
    </source>
</evidence>
<gene>
    <name evidence="2" type="ORF">E2C01_102725</name>
</gene>
<evidence type="ECO:0000313" key="2">
    <source>
        <dbReference type="EMBL" id="MPD06893.1"/>
    </source>
</evidence>
<proteinExistence type="predicted"/>
<feature type="compositionally biased region" description="Pro residues" evidence="1">
    <location>
        <begin position="27"/>
        <end position="48"/>
    </location>
</feature>
<sequence length="73" mass="7768">MTAANLCQGPASGPVVQWWRSRLLSHFPPPPPPPPSPPPSSPPPPPPQYFGVLRGRPWLEAAPVSSPHGVHAQ</sequence>
<accession>A0A5B7KE05</accession>
<keyword evidence="3" id="KW-1185">Reference proteome</keyword>
<protein>
    <submittedName>
        <fullName evidence="2">Uncharacterized protein</fullName>
    </submittedName>
</protein>
<dbReference type="EMBL" id="VSRR010153557">
    <property type="protein sequence ID" value="MPD06893.1"/>
    <property type="molecule type" value="Genomic_DNA"/>
</dbReference>
<organism evidence="2 3">
    <name type="scientific">Portunus trituberculatus</name>
    <name type="common">Swimming crab</name>
    <name type="synonym">Neptunus trituberculatus</name>
    <dbReference type="NCBI Taxonomy" id="210409"/>
    <lineage>
        <taxon>Eukaryota</taxon>
        <taxon>Metazoa</taxon>
        <taxon>Ecdysozoa</taxon>
        <taxon>Arthropoda</taxon>
        <taxon>Crustacea</taxon>
        <taxon>Multicrustacea</taxon>
        <taxon>Malacostraca</taxon>
        <taxon>Eumalacostraca</taxon>
        <taxon>Eucarida</taxon>
        <taxon>Decapoda</taxon>
        <taxon>Pleocyemata</taxon>
        <taxon>Brachyura</taxon>
        <taxon>Eubrachyura</taxon>
        <taxon>Portunoidea</taxon>
        <taxon>Portunidae</taxon>
        <taxon>Portuninae</taxon>
        <taxon>Portunus</taxon>
    </lineage>
</organism>
<reference evidence="2 3" key="1">
    <citation type="submission" date="2019-05" db="EMBL/GenBank/DDBJ databases">
        <title>Another draft genome of Portunus trituberculatus and its Hox gene families provides insights of decapod evolution.</title>
        <authorList>
            <person name="Jeong J.-H."/>
            <person name="Song I."/>
            <person name="Kim S."/>
            <person name="Choi T."/>
            <person name="Kim D."/>
            <person name="Ryu S."/>
            <person name="Kim W."/>
        </authorList>
    </citation>
    <scope>NUCLEOTIDE SEQUENCE [LARGE SCALE GENOMIC DNA]</scope>
    <source>
        <tissue evidence="2">Muscle</tissue>
    </source>
</reference>